<gene>
    <name evidence="2" type="ORF">GX950_01295</name>
</gene>
<name>A0A7K4BZ11_9ARCH</name>
<reference evidence="2 3" key="1">
    <citation type="journal article" date="2020" name="Biotechnol. Biofuels">
        <title>New insights from the biogas microbiome by comprehensive genome-resolved metagenomics of nearly 1600 species originating from multiple anaerobic digesters.</title>
        <authorList>
            <person name="Campanaro S."/>
            <person name="Treu L."/>
            <person name="Rodriguez-R L.M."/>
            <person name="Kovalovszki A."/>
            <person name="Ziels R.M."/>
            <person name="Maus I."/>
            <person name="Zhu X."/>
            <person name="Kougias P.G."/>
            <person name="Basile A."/>
            <person name="Luo G."/>
            <person name="Schluter A."/>
            <person name="Konstantinidis K.T."/>
            <person name="Angelidaki I."/>
        </authorList>
    </citation>
    <scope>NUCLEOTIDE SEQUENCE [LARGE SCALE GENOMIC DNA]</scope>
    <source>
        <strain evidence="2">AS22ysBPME_79</strain>
    </source>
</reference>
<organism evidence="2 3">
    <name type="scientific">Candidatus Iainarchaeum sp</name>
    <dbReference type="NCBI Taxonomy" id="3101447"/>
    <lineage>
        <taxon>Archaea</taxon>
        <taxon>Candidatus Iainarchaeota</taxon>
        <taxon>Candidatus Iainarchaeia</taxon>
        <taxon>Candidatus Iainarchaeales</taxon>
        <taxon>Candidatus Iainarchaeaceae</taxon>
        <taxon>Candidatus Iainarchaeum</taxon>
    </lineage>
</organism>
<sequence length="51" mass="5516">MNLMEEKAQGQFEIILLVLLVIVAVTAVALYLKNAASTITDTAQTQAKQNP</sequence>
<comment type="caution">
    <text evidence="2">The sequence shown here is derived from an EMBL/GenBank/DDBJ whole genome shotgun (WGS) entry which is preliminary data.</text>
</comment>
<proteinExistence type="predicted"/>
<accession>A0A7K4BZ11</accession>
<dbReference type="Proteomes" id="UP000526302">
    <property type="component" value="Unassembled WGS sequence"/>
</dbReference>
<evidence type="ECO:0000313" key="2">
    <source>
        <dbReference type="EMBL" id="NMA44432.1"/>
    </source>
</evidence>
<protein>
    <submittedName>
        <fullName evidence="2">Uncharacterized protein</fullName>
    </submittedName>
</protein>
<dbReference type="AlphaFoldDB" id="A0A7K4BZ11"/>
<keyword evidence="1" id="KW-0812">Transmembrane</keyword>
<evidence type="ECO:0000256" key="1">
    <source>
        <dbReference type="SAM" id="Phobius"/>
    </source>
</evidence>
<keyword evidence="1" id="KW-1133">Transmembrane helix</keyword>
<dbReference type="EMBL" id="JAAZKV010000009">
    <property type="protein sequence ID" value="NMA44432.1"/>
    <property type="molecule type" value="Genomic_DNA"/>
</dbReference>
<feature type="transmembrane region" description="Helical" evidence="1">
    <location>
        <begin position="12"/>
        <end position="32"/>
    </location>
</feature>
<keyword evidence="1" id="KW-0472">Membrane</keyword>
<evidence type="ECO:0000313" key="3">
    <source>
        <dbReference type="Proteomes" id="UP000526302"/>
    </source>
</evidence>